<reference evidence="3" key="2">
    <citation type="submission" date="2021-11" db="EMBL/GenBank/DDBJ databases">
        <authorList>
            <consortium name="Genoscope - CEA"/>
            <person name="William W."/>
        </authorList>
    </citation>
    <scope>NUCLEOTIDE SEQUENCE</scope>
</reference>
<dbReference type="Proteomes" id="UP000789595">
    <property type="component" value="Unassembled WGS sequence"/>
</dbReference>
<sequence>MLLVASILVGIAAPADGFQRPNGFHRPPRHAAGTTRLRAKTRALDPLDELEEYWQAHGAKWKRTLEILDVRAAWQAGECDGVLPSGKRSRAAAQEKLVDVARALELYDADELQIRRRFRNATPSELLPRWTKVIEERDRLQDEGAWDAAVVQSEQQREFQQSIVKGEVESADASPALSRAVATALSPVLKAAANTRNKADGGQLLELNKLQETAGADAAERWLTAALLASLETEVADIETRAAAPQSFREREDELEAGEGLGLFGVGVGLALVTIVAQNVLFGGGGDGGGGGGVVDGFPTI</sequence>
<dbReference type="EMBL" id="CAKKNE010000005">
    <property type="protein sequence ID" value="CAH0377912.1"/>
    <property type="molecule type" value="Genomic_DNA"/>
</dbReference>
<evidence type="ECO:0000256" key="1">
    <source>
        <dbReference type="SAM" id="SignalP"/>
    </source>
</evidence>
<dbReference type="OrthoDB" id="10267009at2759"/>
<keyword evidence="1" id="KW-0732">Signal</keyword>
<evidence type="ECO:0000313" key="4">
    <source>
        <dbReference type="Proteomes" id="UP000789595"/>
    </source>
</evidence>
<evidence type="ECO:0000313" key="2">
    <source>
        <dbReference type="EMBL" id="CAE0698485.1"/>
    </source>
</evidence>
<name>A0A7S3ZYU3_9STRA</name>
<proteinExistence type="predicted"/>
<keyword evidence="4" id="KW-1185">Reference proteome</keyword>
<evidence type="ECO:0000313" key="3">
    <source>
        <dbReference type="EMBL" id="CAH0377912.1"/>
    </source>
</evidence>
<reference evidence="2" key="1">
    <citation type="submission" date="2021-01" db="EMBL/GenBank/DDBJ databases">
        <authorList>
            <person name="Corre E."/>
            <person name="Pelletier E."/>
            <person name="Niang G."/>
            <person name="Scheremetjew M."/>
            <person name="Finn R."/>
            <person name="Kale V."/>
            <person name="Holt S."/>
            <person name="Cochrane G."/>
            <person name="Meng A."/>
            <person name="Brown T."/>
            <person name="Cohen L."/>
        </authorList>
    </citation>
    <scope>NUCLEOTIDE SEQUENCE</scope>
    <source>
        <strain evidence="2">CCMP1756</strain>
    </source>
</reference>
<protein>
    <submittedName>
        <fullName evidence="2">Uncharacterized protein</fullName>
    </submittedName>
</protein>
<feature type="signal peptide" evidence="1">
    <location>
        <begin position="1"/>
        <end position="17"/>
    </location>
</feature>
<gene>
    <name evidence="2" type="ORF">PCAL00307_LOCUS13921</name>
    <name evidence="3" type="ORF">PECAL_5P24340</name>
</gene>
<dbReference type="EMBL" id="HBIW01016146">
    <property type="protein sequence ID" value="CAE0698485.1"/>
    <property type="molecule type" value="Transcribed_RNA"/>
</dbReference>
<accession>A0A7S3ZYU3</accession>
<dbReference type="AlphaFoldDB" id="A0A7S3ZYU3"/>
<feature type="chain" id="PRO_5036212268" evidence="1">
    <location>
        <begin position="18"/>
        <end position="301"/>
    </location>
</feature>
<organism evidence="2">
    <name type="scientific">Pelagomonas calceolata</name>
    <dbReference type="NCBI Taxonomy" id="35677"/>
    <lineage>
        <taxon>Eukaryota</taxon>
        <taxon>Sar</taxon>
        <taxon>Stramenopiles</taxon>
        <taxon>Ochrophyta</taxon>
        <taxon>Pelagophyceae</taxon>
        <taxon>Pelagomonadales</taxon>
        <taxon>Pelagomonadaceae</taxon>
        <taxon>Pelagomonas</taxon>
    </lineage>
</organism>